<keyword evidence="5" id="KW-1185">Reference proteome</keyword>
<feature type="domain" description="Endonuclease GajA/Old nuclease/RecF-like AAA" evidence="3">
    <location>
        <begin position="362"/>
        <end position="474"/>
    </location>
</feature>
<evidence type="ECO:0000313" key="5">
    <source>
        <dbReference type="Proteomes" id="UP000641646"/>
    </source>
</evidence>
<dbReference type="PANTHER" id="PTHR43581">
    <property type="entry name" value="ATP/GTP PHOSPHATASE"/>
    <property type="match status" value="1"/>
</dbReference>
<dbReference type="SUPFAM" id="SSF52540">
    <property type="entry name" value="P-loop containing nucleoside triphosphate hydrolases"/>
    <property type="match status" value="1"/>
</dbReference>
<organism evidence="4 5">
    <name type="scientific">Aerosakkonema funiforme FACHB-1375</name>
    <dbReference type="NCBI Taxonomy" id="2949571"/>
    <lineage>
        <taxon>Bacteria</taxon>
        <taxon>Bacillati</taxon>
        <taxon>Cyanobacteriota</taxon>
        <taxon>Cyanophyceae</taxon>
        <taxon>Oscillatoriophycideae</taxon>
        <taxon>Aerosakkonematales</taxon>
        <taxon>Aerosakkonemataceae</taxon>
        <taxon>Aerosakkonema</taxon>
    </lineage>
</organism>
<evidence type="ECO:0000259" key="3">
    <source>
        <dbReference type="Pfam" id="PF13175"/>
    </source>
</evidence>
<dbReference type="InterPro" id="IPR022532">
    <property type="entry name" value="DUF3696"/>
</dbReference>
<dbReference type="EMBL" id="JACJPW010000079">
    <property type="protein sequence ID" value="MBD2184326.1"/>
    <property type="molecule type" value="Genomic_DNA"/>
</dbReference>
<dbReference type="InterPro" id="IPR027417">
    <property type="entry name" value="P-loop_NTPase"/>
</dbReference>
<name>A0A926ZKT0_9CYAN</name>
<dbReference type="Pfam" id="PF13175">
    <property type="entry name" value="AAA_15"/>
    <property type="match status" value="2"/>
</dbReference>
<accession>A0A926ZKT0</accession>
<feature type="coiled-coil region" evidence="1">
    <location>
        <begin position="197"/>
        <end position="243"/>
    </location>
</feature>
<dbReference type="AlphaFoldDB" id="A0A926ZKT0"/>
<dbReference type="RefSeq" id="WP_190470487.1">
    <property type="nucleotide sequence ID" value="NZ_JACJPW010000079.1"/>
</dbReference>
<proteinExistence type="predicted"/>
<sequence length="535" mass="61754">MLREYQLTNFKAFAGPETIPIRPITLIYGPNSSGKSSVLQSLLLLKQTLQEAENPETLLLPKGNLVNLGGYREFIHRHDVSKSFSFKVVFDVGKQGKPNPLENLLREKLIQAPLLGLQVAFSYDKQTSNVVFSSVELFLEDESYPVVIYKPEKQEVLEIERAGSREIILKVDNINYDYNFWKAWFDIYGSKIAKNALAEVNSHLKQKNSRASQLQSKKKKEQLEKLEKEITELIQLKKRFDNYKFKEAIEDFSKAYQHPFIICRNFLPVTSDGLLVEKLPDPEIRYLFQDHRRHWLPDVLGVTLQACSMFRRFLESLIYIGPLRDYPERLYILSGNSSQQVGKSGKMVSDILFRNPELLKQVNEQLERFGLEYELKVASYTNKETSELSDVFALRLVDKYTHVNVSLLDVGFGISQVLPIIVQSMLSRNTTLLIEQPEIHIHPRLQAELGSLLAECIKPPLNNQFIIETHSEHLMLRLQKLIRKGELKPEDVSVIYVDRGAEGSKCLHLRLDEEGDFIDEWPGGFFEEDFNEIFQ</sequence>
<gene>
    <name evidence="4" type="ORF">H6G03_25205</name>
</gene>
<dbReference type="Proteomes" id="UP000641646">
    <property type="component" value="Unassembled WGS sequence"/>
</dbReference>
<dbReference type="Gene3D" id="3.40.50.300">
    <property type="entry name" value="P-loop containing nucleotide triphosphate hydrolases"/>
    <property type="match status" value="2"/>
</dbReference>
<dbReference type="InterPro" id="IPR041685">
    <property type="entry name" value="AAA_GajA/Old/RecF-like"/>
</dbReference>
<feature type="domain" description="Endonuclease GajA/Old nuclease/RecF-like AAA" evidence="3">
    <location>
        <begin position="1"/>
        <end position="250"/>
    </location>
</feature>
<feature type="domain" description="DUF3696" evidence="2">
    <location>
        <begin position="487"/>
        <end position="533"/>
    </location>
</feature>
<dbReference type="PANTHER" id="PTHR43581:SF2">
    <property type="entry name" value="EXCINUCLEASE ATPASE SUBUNIT"/>
    <property type="match status" value="1"/>
</dbReference>
<reference evidence="4" key="1">
    <citation type="journal article" date="2015" name="ISME J.">
        <title>Draft Genome Sequence of Streptomyces incarnatus NRRL8089, which Produces the Nucleoside Antibiotic Sinefungin.</title>
        <authorList>
            <person name="Oshima K."/>
            <person name="Hattori M."/>
            <person name="Shimizu H."/>
            <person name="Fukuda K."/>
            <person name="Nemoto M."/>
            <person name="Inagaki K."/>
            <person name="Tamura T."/>
        </authorList>
    </citation>
    <scope>NUCLEOTIDE SEQUENCE</scope>
    <source>
        <strain evidence="4">FACHB-1375</strain>
    </source>
</reference>
<evidence type="ECO:0000259" key="2">
    <source>
        <dbReference type="Pfam" id="PF12476"/>
    </source>
</evidence>
<evidence type="ECO:0000256" key="1">
    <source>
        <dbReference type="SAM" id="Coils"/>
    </source>
</evidence>
<dbReference type="InterPro" id="IPR051396">
    <property type="entry name" value="Bact_Antivir_Def_Nuclease"/>
</dbReference>
<reference evidence="4" key="2">
    <citation type="submission" date="2020-08" db="EMBL/GenBank/DDBJ databases">
        <authorList>
            <person name="Chen M."/>
            <person name="Teng W."/>
            <person name="Zhao L."/>
            <person name="Hu C."/>
            <person name="Zhou Y."/>
            <person name="Han B."/>
            <person name="Song L."/>
            <person name="Shu W."/>
        </authorList>
    </citation>
    <scope>NUCLEOTIDE SEQUENCE</scope>
    <source>
        <strain evidence="4">FACHB-1375</strain>
    </source>
</reference>
<evidence type="ECO:0000313" key="4">
    <source>
        <dbReference type="EMBL" id="MBD2184326.1"/>
    </source>
</evidence>
<comment type="caution">
    <text evidence="4">The sequence shown here is derived from an EMBL/GenBank/DDBJ whole genome shotgun (WGS) entry which is preliminary data.</text>
</comment>
<keyword evidence="1" id="KW-0175">Coiled coil</keyword>
<dbReference type="Pfam" id="PF12476">
    <property type="entry name" value="DUF3696"/>
    <property type="match status" value="1"/>
</dbReference>
<protein>
    <submittedName>
        <fullName evidence="4">DUF3696 domain-containing protein</fullName>
    </submittedName>
</protein>